<organism evidence="2 3">
    <name type="scientific">Parasphingopyxis lamellibrachiae</name>
    <dbReference type="NCBI Taxonomy" id="680125"/>
    <lineage>
        <taxon>Bacteria</taxon>
        <taxon>Pseudomonadati</taxon>
        <taxon>Pseudomonadota</taxon>
        <taxon>Alphaproteobacteria</taxon>
        <taxon>Sphingomonadales</taxon>
        <taxon>Sphingomonadaceae</taxon>
        <taxon>Parasphingopyxis</taxon>
    </lineage>
</organism>
<evidence type="ECO:0008006" key="4">
    <source>
        <dbReference type="Google" id="ProtNLM"/>
    </source>
</evidence>
<keyword evidence="3" id="KW-1185">Reference proteome</keyword>
<protein>
    <recommendedName>
        <fullName evidence="4">Lipoprotein</fullName>
    </recommendedName>
</protein>
<proteinExistence type="predicted"/>
<evidence type="ECO:0000313" key="3">
    <source>
        <dbReference type="Proteomes" id="UP000256310"/>
    </source>
</evidence>
<sequence>MRYAIYDTEGETDDMRTGYIALAMLALTACGGSDEQVFTGPDGEEVRIERGGDGTTTYSSTDGEATITTGEAGAAMPAGLPAYPGAETAGGLNINSTGRDGGSGQISSFQTSDSPADVIAFYRAALERGGYRIAANMDFGETHMISASRPDNSGGIQITATGAGGRGTTVSIIAGQEG</sequence>
<dbReference type="EMBL" id="QRDP01000004">
    <property type="protein sequence ID" value="RED16925.1"/>
    <property type="molecule type" value="Genomic_DNA"/>
</dbReference>
<accession>A0A3D9FGI4</accession>
<comment type="caution">
    <text evidence="2">The sequence shown here is derived from an EMBL/GenBank/DDBJ whole genome shotgun (WGS) entry which is preliminary data.</text>
</comment>
<dbReference type="AlphaFoldDB" id="A0A3D9FGI4"/>
<evidence type="ECO:0000313" key="2">
    <source>
        <dbReference type="EMBL" id="RED16925.1"/>
    </source>
</evidence>
<reference evidence="2 3" key="1">
    <citation type="submission" date="2018-07" db="EMBL/GenBank/DDBJ databases">
        <title>Genomic Encyclopedia of Type Strains, Phase IV (KMG-IV): sequencing the most valuable type-strain genomes for metagenomic binning, comparative biology and taxonomic classification.</title>
        <authorList>
            <person name="Goeker M."/>
        </authorList>
    </citation>
    <scope>NUCLEOTIDE SEQUENCE [LARGE SCALE GENOMIC DNA]</scope>
    <source>
        <strain evidence="2 3">DSM 26725</strain>
    </source>
</reference>
<gene>
    <name evidence="2" type="ORF">DFR46_1959</name>
</gene>
<name>A0A3D9FGI4_9SPHN</name>
<dbReference type="PROSITE" id="PS51257">
    <property type="entry name" value="PROKAR_LIPOPROTEIN"/>
    <property type="match status" value="1"/>
</dbReference>
<evidence type="ECO:0000256" key="1">
    <source>
        <dbReference type="SAM" id="MobiDB-lite"/>
    </source>
</evidence>
<dbReference type="Proteomes" id="UP000256310">
    <property type="component" value="Unassembled WGS sequence"/>
</dbReference>
<feature type="region of interest" description="Disordered" evidence="1">
    <location>
        <begin position="90"/>
        <end position="111"/>
    </location>
</feature>